<dbReference type="GO" id="GO:0005840">
    <property type="term" value="C:ribosome"/>
    <property type="evidence" value="ECO:0007669"/>
    <property type="project" value="UniProtKB-KW"/>
</dbReference>
<keyword evidence="4 6" id="KW-0808">Transferase</keyword>
<dbReference type="EC" id="2.1.1.-" evidence="6"/>
<dbReference type="PIRSF" id="PIRSF000401">
    <property type="entry name" value="RPL11_MTase"/>
    <property type="match status" value="1"/>
</dbReference>
<gene>
    <name evidence="6" type="ORF">HNQ64_002361</name>
</gene>
<keyword evidence="6" id="KW-0689">Ribosomal protein</keyword>
<evidence type="ECO:0000256" key="3">
    <source>
        <dbReference type="ARBA" id="ARBA00022603"/>
    </source>
</evidence>
<comment type="similarity">
    <text evidence="1">Belongs to the methyltransferase superfamily. PrmA family.</text>
</comment>
<dbReference type="SUPFAM" id="SSF53335">
    <property type="entry name" value="S-adenosyl-L-methionine-dependent methyltransferases"/>
    <property type="match status" value="1"/>
</dbReference>
<keyword evidence="3 6" id="KW-0489">Methyltransferase</keyword>
<evidence type="ECO:0000256" key="1">
    <source>
        <dbReference type="ARBA" id="ARBA00009741"/>
    </source>
</evidence>
<evidence type="ECO:0000256" key="2">
    <source>
        <dbReference type="ARBA" id="ARBA00022490"/>
    </source>
</evidence>
<dbReference type="CDD" id="cd02440">
    <property type="entry name" value="AdoMet_MTases"/>
    <property type="match status" value="1"/>
</dbReference>
<dbReference type="PANTHER" id="PTHR43648">
    <property type="entry name" value="ELECTRON TRANSFER FLAVOPROTEIN BETA SUBUNIT LYSINE METHYLTRANSFERASE"/>
    <property type="match status" value="1"/>
</dbReference>
<evidence type="ECO:0000313" key="6">
    <source>
        <dbReference type="EMBL" id="MBB5038103.1"/>
    </source>
</evidence>
<dbReference type="InterPro" id="IPR004498">
    <property type="entry name" value="Ribosomal_PrmA_MeTrfase"/>
</dbReference>
<comment type="caution">
    <text evidence="6">The sequence shown here is derived from an EMBL/GenBank/DDBJ whole genome shotgun (WGS) entry which is preliminary data.</text>
</comment>
<evidence type="ECO:0000256" key="4">
    <source>
        <dbReference type="ARBA" id="ARBA00022679"/>
    </source>
</evidence>
<dbReference type="Gene3D" id="3.40.50.150">
    <property type="entry name" value="Vaccinia Virus protein VP39"/>
    <property type="match status" value="1"/>
</dbReference>
<dbReference type="GO" id="GO:0032259">
    <property type="term" value="P:methylation"/>
    <property type="evidence" value="ECO:0007669"/>
    <property type="project" value="UniProtKB-KW"/>
</dbReference>
<keyword evidence="6" id="KW-0687">Ribonucleoprotein</keyword>
<reference evidence="6 7" key="1">
    <citation type="submission" date="2020-08" db="EMBL/GenBank/DDBJ databases">
        <title>Genomic Encyclopedia of Type Strains, Phase IV (KMG-IV): sequencing the most valuable type-strain genomes for metagenomic binning, comparative biology and taxonomic classification.</title>
        <authorList>
            <person name="Goeker M."/>
        </authorList>
    </citation>
    <scope>NUCLEOTIDE SEQUENCE [LARGE SCALE GENOMIC DNA]</scope>
    <source>
        <strain evidence="6 7">DSM 12251</strain>
    </source>
</reference>
<dbReference type="Proteomes" id="UP000534294">
    <property type="component" value="Unassembled WGS sequence"/>
</dbReference>
<evidence type="ECO:0000256" key="5">
    <source>
        <dbReference type="ARBA" id="ARBA00022691"/>
    </source>
</evidence>
<organism evidence="6 7">
    <name type="scientific">Prosthecobacter dejongeii</name>
    <dbReference type="NCBI Taxonomy" id="48465"/>
    <lineage>
        <taxon>Bacteria</taxon>
        <taxon>Pseudomonadati</taxon>
        <taxon>Verrucomicrobiota</taxon>
        <taxon>Verrucomicrobiia</taxon>
        <taxon>Verrucomicrobiales</taxon>
        <taxon>Verrucomicrobiaceae</taxon>
        <taxon>Prosthecobacter</taxon>
    </lineage>
</organism>
<sequence length="282" mass="30706">MFVWSKLSSEKWSDAWEERFTGNPALNLVITTVPGRTTIRVEVYAEKRKDVIAIQKMFGGSVREIKNRNWAALSAGAMPPIQVRGQLVVCSARTAAELKQARSEHEGKEIIAIPADMAFGTGHHATTATVLRMLVDAALPLRGRSWKMADLGCGSGILAIAAAKLGATKIWGCDFDPKAVEVSEDNARRNGTPEIKFTETDILKWKAREQYDIVIANIFYDILEAGFPQIVRSVRPGGTLMVSGILKTQATACLAVATSLGVHWDRVVTRGKWVSASGTAPK</sequence>
<dbReference type="InterPro" id="IPR029063">
    <property type="entry name" value="SAM-dependent_MTases_sf"/>
</dbReference>
<keyword evidence="2" id="KW-0963">Cytoplasm</keyword>
<keyword evidence="7" id="KW-1185">Reference proteome</keyword>
<accession>A0A7W8DQ52</accession>
<name>A0A7W8DQ52_9BACT</name>
<dbReference type="EMBL" id="JACHIF010000004">
    <property type="protein sequence ID" value="MBB5038103.1"/>
    <property type="molecule type" value="Genomic_DNA"/>
</dbReference>
<evidence type="ECO:0000313" key="7">
    <source>
        <dbReference type="Proteomes" id="UP000534294"/>
    </source>
</evidence>
<keyword evidence="5" id="KW-0949">S-adenosyl-L-methionine</keyword>
<dbReference type="InterPro" id="IPR050078">
    <property type="entry name" value="Ribosomal_L11_MeTrfase_PrmA"/>
</dbReference>
<proteinExistence type="inferred from homology"/>
<dbReference type="Pfam" id="PF06325">
    <property type="entry name" value="PrmA"/>
    <property type="match status" value="1"/>
</dbReference>
<dbReference type="PANTHER" id="PTHR43648:SF1">
    <property type="entry name" value="ELECTRON TRANSFER FLAVOPROTEIN BETA SUBUNIT LYSINE METHYLTRANSFERASE"/>
    <property type="match status" value="1"/>
</dbReference>
<protein>
    <submittedName>
        <fullName evidence="6">Ribosomal protein L11 methyltransferase</fullName>
        <ecNumber evidence="6">2.1.1.-</ecNumber>
    </submittedName>
</protein>
<dbReference type="GO" id="GO:0008276">
    <property type="term" value="F:protein methyltransferase activity"/>
    <property type="evidence" value="ECO:0007669"/>
    <property type="project" value="InterPro"/>
</dbReference>
<dbReference type="AlphaFoldDB" id="A0A7W8DQ52"/>